<gene>
    <name evidence="1" type="ORF">LGH74_19690</name>
</gene>
<comment type="caution">
    <text evidence="1">The sequence shown here is derived from an EMBL/GenBank/DDBJ whole genome shotgun (WGS) entry which is preliminary data.</text>
</comment>
<name>A0ABS8AWP7_9BACT</name>
<dbReference type="EMBL" id="JAJADR010000006">
    <property type="protein sequence ID" value="MCB2410224.1"/>
    <property type="molecule type" value="Genomic_DNA"/>
</dbReference>
<evidence type="ECO:0008006" key="3">
    <source>
        <dbReference type="Google" id="ProtNLM"/>
    </source>
</evidence>
<sequence>MTKPALSSAFVLTLLGLTTACQQQLERSTPASAQSIPVRPAVQCSCPAEVPMASTAPDSLFVFSTGQALSVCGYKEKRKQQEFFSEFAVSTCQPRKILKYWDIRERCRLVFRHDTLTVESLKNLPAGKNFTYEFVRFRLDQFYLGKGQIQHRSFLDKSLPPYTAAEIARVKQEFETTTTLKEEKRIELANRLLLSALSGDQQAAVYFRQFPAKFPLQGAYEAEYADLQRMLRDWDRQASARR</sequence>
<dbReference type="PROSITE" id="PS51257">
    <property type="entry name" value="PROKAR_LIPOPROTEIN"/>
    <property type="match status" value="1"/>
</dbReference>
<protein>
    <recommendedName>
        <fullName evidence="3">Lipoprotein</fullName>
    </recommendedName>
</protein>
<evidence type="ECO:0000313" key="1">
    <source>
        <dbReference type="EMBL" id="MCB2410224.1"/>
    </source>
</evidence>
<evidence type="ECO:0000313" key="2">
    <source>
        <dbReference type="Proteomes" id="UP001165296"/>
    </source>
</evidence>
<keyword evidence="2" id="KW-1185">Reference proteome</keyword>
<proteinExistence type="predicted"/>
<organism evidence="1 2">
    <name type="scientific">Hymenobacter lucidus</name>
    <dbReference type="NCBI Taxonomy" id="2880930"/>
    <lineage>
        <taxon>Bacteria</taxon>
        <taxon>Pseudomonadati</taxon>
        <taxon>Bacteroidota</taxon>
        <taxon>Cytophagia</taxon>
        <taxon>Cytophagales</taxon>
        <taxon>Hymenobacteraceae</taxon>
        <taxon>Hymenobacter</taxon>
    </lineage>
</organism>
<reference evidence="1" key="1">
    <citation type="submission" date="2021-10" db="EMBL/GenBank/DDBJ databases">
        <authorList>
            <person name="Dean J.D."/>
            <person name="Kim M.K."/>
            <person name="Newey C.N."/>
            <person name="Stoker T.S."/>
            <person name="Thompson D.W."/>
            <person name="Grose J.H."/>
        </authorList>
    </citation>
    <scope>NUCLEOTIDE SEQUENCE</scope>
    <source>
        <strain evidence="1">BT178</strain>
    </source>
</reference>
<dbReference type="Proteomes" id="UP001165296">
    <property type="component" value="Unassembled WGS sequence"/>
</dbReference>
<accession>A0ABS8AWP7</accession>
<dbReference type="RefSeq" id="WP_226178464.1">
    <property type="nucleotide sequence ID" value="NZ_JAJADR010000006.1"/>
</dbReference>